<gene>
    <name evidence="6" type="ORF">As57867_022226</name>
</gene>
<dbReference type="GO" id="GO:0042542">
    <property type="term" value="P:response to hydrogen peroxide"/>
    <property type="evidence" value="ECO:0007669"/>
    <property type="project" value="TreeGrafter"/>
</dbReference>
<evidence type="ECO:0000256" key="2">
    <source>
        <dbReference type="ARBA" id="ARBA00023004"/>
    </source>
</evidence>
<feature type="non-terminal residue" evidence="6">
    <location>
        <position position="195"/>
    </location>
</feature>
<dbReference type="GO" id="GO:0051536">
    <property type="term" value="F:iron-sulfur cluster binding"/>
    <property type="evidence" value="ECO:0007669"/>
    <property type="project" value="UniProtKB-KW"/>
</dbReference>
<reference evidence="6" key="1">
    <citation type="submission" date="2019-06" db="EMBL/GenBank/DDBJ databases">
        <title>Genomics analysis of Aphanomyces spp. identifies a new class of oomycete effector associated with host adaptation.</title>
        <authorList>
            <person name="Gaulin E."/>
        </authorList>
    </citation>
    <scope>NUCLEOTIDE SEQUENCE</scope>
    <source>
        <strain evidence="6">CBS 578.67</strain>
    </source>
</reference>
<keyword evidence="5" id="KW-0812">Transmembrane</keyword>
<dbReference type="EMBL" id="VJMH01007038">
    <property type="protein sequence ID" value="KAF0685865.1"/>
    <property type="molecule type" value="Genomic_DNA"/>
</dbReference>
<feature type="compositionally biased region" description="Low complexity" evidence="4">
    <location>
        <begin position="34"/>
        <end position="44"/>
    </location>
</feature>
<comment type="caution">
    <text evidence="6">The sequence shown here is derived from an EMBL/GenBank/DDBJ whole genome shotgun (WGS) entry which is preliminary data.</text>
</comment>
<name>A0A6A4XSI3_9STRA</name>
<dbReference type="Pfam" id="PF03063">
    <property type="entry name" value="Prismane"/>
    <property type="match status" value="1"/>
</dbReference>
<dbReference type="GO" id="GO:0004601">
    <property type="term" value="F:peroxidase activity"/>
    <property type="evidence" value="ECO:0007669"/>
    <property type="project" value="TreeGrafter"/>
</dbReference>
<keyword evidence="5" id="KW-1133">Transmembrane helix</keyword>
<feature type="compositionally biased region" description="Basic residues" evidence="4">
    <location>
        <begin position="45"/>
        <end position="55"/>
    </location>
</feature>
<dbReference type="InterPro" id="IPR011254">
    <property type="entry name" value="Prismane-like_sf"/>
</dbReference>
<sequence length="195" mass="21501">MDSDEAINDEWCNSGLSGIGGRQGLPKKGAGLWPAATSTASAPPRQRRQRRRHDRRTGDDDATTTVSLSTVNVTTVGMTTPAGAPSSKFRINHLDMGTTGETGIRRLLDLGQGDNSYFAIIIALALAQALQCGVTNLRHPVLTWFEQMAVLVLLTLLSLCIRNIRVGPRDPAFLRSGADLPHFYWRRRPPRHRQY</sequence>
<feature type="region of interest" description="Disordered" evidence="4">
    <location>
        <begin position="14"/>
        <end position="66"/>
    </location>
</feature>
<evidence type="ECO:0000256" key="4">
    <source>
        <dbReference type="SAM" id="MobiDB-lite"/>
    </source>
</evidence>
<evidence type="ECO:0000256" key="1">
    <source>
        <dbReference type="ARBA" id="ARBA00022723"/>
    </source>
</evidence>
<keyword evidence="3" id="KW-0411">Iron-sulfur</keyword>
<dbReference type="AlphaFoldDB" id="A0A6A4XSI3"/>
<dbReference type="GO" id="GO:0046872">
    <property type="term" value="F:metal ion binding"/>
    <property type="evidence" value="ECO:0007669"/>
    <property type="project" value="UniProtKB-KW"/>
</dbReference>
<dbReference type="InterPro" id="IPR016099">
    <property type="entry name" value="Prismane-like_a/b-sand"/>
</dbReference>
<dbReference type="PANTHER" id="PTHR30109">
    <property type="entry name" value="HYDROXYLAMINE REDUCTASE"/>
    <property type="match status" value="1"/>
</dbReference>
<dbReference type="InterPro" id="IPR004137">
    <property type="entry name" value="HCP/CODH"/>
</dbReference>
<keyword evidence="1" id="KW-0479">Metal-binding</keyword>
<dbReference type="GO" id="GO:0050418">
    <property type="term" value="F:hydroxylamine reductase activity"/>
    <property type="evidence" value="ECO:0007669"/>
    <property type="project" value="TreeGrafter"/>
</dbReference>
<organism evidence="6">
    <name type="scientific">Aphanomyces stellatus</name>
    <dbReference type="NCBI Taxonomy" id="120398"/>
    <lineage>
        <taxon>Eukaryota</taxon>
        <taxon>Sar</taxon>
        <taxon>Stramenopiles</taxon>
        <taxon>Oomycota</taxon>
        <taxon>Saprolegniomycetes</taxon>
        <taxon>Saprolegniales</taxon>
        <taxon>Verrucalvaceae</taxon>
        <taxon>Aphanomyces</taxon>
    </lineage>
</organism>
<keyword evidence="2" id="KW-0408">Iron</keyword>
<dbReference type="Gene3D" id="3.40.50.2030">
    <property type="match status" value="1"/>
</dbReference>
<protein>
    <submittedName>
        <fullName evidence="6">Uncharacterized protein</fullName>
    </submittedName>
</protein>
<keyword evidence="5" id="KW-0472">Membrane</keyword>
<evidence type="ECO:0000256" key="5">
    <source>
        <dbReference type="SAM" id="Phobius"/>
    </source>
</evidence>
<evidence type="ECO:0000313" key="6">
    <source>
        <dbReference type="EMBL" id="KAF0685865.1"/>
    </source>
</evidence>
<feature type="transmembrane region" description="Helical" evidence="5">
    <location>
        <begin position="115"/>
        <end position="136"/>
    </location>
</feature>
<dbReference type="SUPFAM" id="SSF56821">
    <property type="entry name" value="Prismane protein-like"/>
    <property type="match status" value="1"/>
</dbReference>
<proteinExistence type="predicted"/>
<feature type="transmembrane region" description="Helical" evidence="5">
    <location>
        <begin position="142"/>
        <end position="161"/>
    </location>
</feature>
<dbReference type="OrthoDB" id="1470350at2759"/>
<evidence type="ECO:0000256" key="3">
    <source>
        <dbReference type="ARBA" id="ARBA00023014"/>
    </source>
</evidence>
<dbReference type="PANTHER" id="PTHR30109:SF0">
    <property type="entry name" value="HYDROXYLAMINE REDUCTASE"/>
    <property type="match status" value="1"/>
</dbReference>
<accession>A0A6A4XSI3</accession>